<dbReference type="Proteomes" id="UP000267606">
    <property type="component" value="Unassembled WGS sequence"/>
</dbReference>
<name>A0A183H9F8_9BILA</name>
<reference evidence="1 2" key="2">
    <citation type="submission" date="2018-11" db="EMBL/GenBank/DDBJ databases">
        <authorList>
            <consortium name="Pathogen Informatics"/>
        </authorList>
    </citation>
    <scope>NUCLEOTIDE SEQUENCE [LARGE SCALE GENOMIC DNA]</scope>
</reference>
<protein>
    <submittedName>
        <fullName evidence="3">Dynein light chain</fullName>
    </submittedName>
</protein>
<evidence type="ECO:0000313" key="1">
    <source>
        <dbReference type="EMBL" id="VDO38962.1"/>
    </source>
</evidence>
<dbReference type="WBParaSite" id="OFLC_0000411901-mRNA-1">
    <property type="protein sequence ID" value="OFLC_0000411901-mRNA-1"/>
    <property type="gene ID" value="OFLC_0000411901"/>
</dbReference>
<organism evidence="3">
    <name type="scientific">Onchocerca flexuosa</name>
    <dbReference type="NCBI Taxonomy" id="387005"/>
    <lineage>
        <taxon>Eukaryota</taxon>
        <taxon>Metazoa</taxon>
        <taxon>Ecdysozoa</taxon>
        <taxon>Nematoda</taxon>
        <taxon>Chromadorea</taxon>
        <taxon>Rhabditida</taxon>
        <taxon>Spirurina</taxon>
        <taxon>Spiruromorpha</taxon>
        <taxon>Filarioidea</taxon>
        <taxon>Onchocercidae</taxon>
        <taxon>Onchocerca</taxon>
    </lineage>
</organism>
<evidence type="ECO:0000313" key="3">
    <source>
        <dbReference type="WBParaSite" id="OFLC_0000411901-mRNA-1"/>
    </source>
</evidence>
<evidence type="ECO:0000313" key="2">
    <source>
        <dbReference type="Proteomes" id="UP000267606"/>
    </source>
</evidence>
<keyword evidence="2" id="KW-1185">Reference proteome</keyword>
<dbReference type="AlphaFoldDB" id="A0A183H9F8"/>
<gene>
    <name evidence="1" type="ORF">OFLC_LOCUS4120</name>
</gene>
<sequence length="109" mass="12239">MWNSDTMYVSKGSGIAISGVQPKRSDRNAILLVEEIVQNLEDTKAVMKSCLEMANKVLNQLGMPSLNRSAIALINVELLHEQNYNTIFCHMFNQIFLSEHLSKNALTIT</sequence>
<reference evidence="3" key="1">
    <citation type="submission" date="2016-06" db="UniProtKB">
        <authorList>
            <consortium name="WormBaseParasite"/>
        </authorList>
    </citation>
    <scope>IDENTIFICATION</scope>
</reference>
<dbReference type="EMBL" id="UZAJ01003011">
    <property type="protein sequence ID" value="VDO38962.1"/>
    <property type="molecule type" value="Genomic_DNA"/>
</dbReference>
<accession>A0A183H9F8</accession>
<proteinExistence type="predicted"/>